<dbReference type="InterPro" id="IPR003439">
    <property type="entry name" value="ABC_transporter-like_ATP-bd"/>
</dbReference>
<evidence type="ECO:0000256" key="3">
    <source>
        <dbReference type="ARBA" id="ARBA00022741"/>
    </source>
</evidence>
<evidence type="ECO:0000256" key="2">
    <source>
        <dbReference type="ARBA" id="ARBA00022448"/>
    </source>
</evidence>
<comment type="caution">
    <text evidence="7">The sequence shown here is derived from an EMBL/GenBank/DDBJ whole genome shotgun (WGS) entry which is preliminary data.</text>
</comment>
<keyword evidence="2" id="KW-0813">Transport</keyword>
<name>X1EYI3_9ZZZZ</name>
<dbReference type="AlphaFoldDB" id="X1EYI3"/>
<dbReference type="CDD" id="cd03235">
    <property type="entry name" value="ABC_Metallic_Cations"/>
    <property type="match status" value="1"/>
</dbReference>
<dbReference type="GO" id="GO:0005524">
    <property type="term" value="F:ATP binding"/>
    <property type="evidence" value="ECO:0007669"/>
    <property type="project" value="UniProtKB-KW"/>
</dbReference>
<dbReference type="PROSITE" id="PS50893">
    <property type="entry name" value="ABC_TRANSPORTER_2"/>
    <property type="match status" value="1"/>
</dbReference>
<dbReference type="InterPro" id="IPR027417">
    <property type="entry name" value="P-loop_NTPase"/>
</dbReference>
<dbReference type="Gene3D" id="3.40.50.300">
    <property type="entry name" value="P-loop containing nucleotide triphosphate hydrolases"/>
    <property type="match status" value="1"/>
</dbReference>
<dbReference type="SUPFAM" id="SSF52540">
    <property type="entry name" value="P-loop containing nucleoside triphosphate hydrolases"/>
    <property type="match status" value="1"/>
</dbReference>
<dbReference type="InterPro" id="IPR017871">
    <property type="entry name" value="ABC_transporter-like_CS"/>
</dbReference>
<evidence type="ECO:0000313" key="6">
    <source>
        <dbReference type="EMBL" id="GAG62642.1"/>
    </source>
</evidence>
<evidence type="ECO:0000256" key="1">
    <source>
        <dbReference type="ARBA" id="ARBA00005417"/>
    </source>
</evidence>
<organism evidence="7">
    <name type="scientific">marine sediment metagenome</name>
    <dbReference type="NCBI Taxonomy" id="412755"/>
    <lineage>
        <taxon>unclassified sequences</taxon>
        <taxon>metagenomes</taxon>
        <taxon>ecological metagenomes</taxon>
    </lineage>
</organism>
<dbReference type="FunFam" id="3.40.50.300:FF:000134">
    <property type="entry name" value="Iron-enterobactin ABC transporter ATP-binding protein"/>
    <property type="match status" value="1"/>
</dbReference>
<proteinExistence type="inferred from homology"/>
<keyword evidence="4" id="KW-0067">ATP-binding</keyword>
<evidence type="ECO:0000313" key="7">
    <source>
        <dbReference type="EMBL" id="GAH25390.1"/>
    </source>
</evidence>
<feature type="domain" description="ABC transporter" evidence="5">
    <location>
        <begin position="7"/>
        <end position="236"/>
    </location>
</feature>
<dbReference type="InterPro" id="IPR003593">
    <property type="entry name" value="AAA+_ATPase"/>
</dbReference>
<comment type="similarity">
    <text evidence="1">Belongs to the ABC transporter superfamily.</text>
</comment>
<gene>
    <name evidence="6" type="ORF">S01H4_04240</name>
    <name evidence="7" type="ORF">S03H2_00148</name>
</gene>
<dbReference type="Pfam" id="PF00005">
    <property type="entry name" value="ABC_tran"/>
    <property type="match status" value="1"/>
</dbReference>
<dbReference type="SMART" id="SM00382">
    <property type="entry name" value="AAA"/>
    <property type="match status" value="1"/>
</dbReference>
<reference evidence="7" key="1">
    <citation type="journal article" date="2014" name="Front. Microbiol.">
        <title>High frequency of phylogenetically diverse reductive dehalogenase-homologous genes in deep subseafloor sedimentary metagenomes.</title>
        <authorList>
            <person name="Kawai M."/>
            <person name="Futagami T."/>
            <person name="Toyoda A."/>
            <person name="Takaki Y."/>
            <person name="Nishi S."/>
            <person name="Hori S."/>
            <person name="Arai W."/>
            <person name="Tsubouchi T."/>
            <person name="Morono Y."/>
            <person name="Uchiyama I."/>
            <person name="Ito T."/>
            <person name="Fujiyama A."/>
            <person name="Inagaki F."/>
            <person name="Takami H."/>
        </authorList>
    </citation>
    <scope>NUCLEOTIDE SEQUENCE</scope>
    <source>
        <strain evidence="7">Expedition CK06-06</strain>
    </source>
</reference>
<accession>X1EYI3</accession>
<dbReference type="GO" id="GO:0016887">
    <property type="term" value="F:ATP hydrolysis activity"/>
    <property type="evidence" value="ECO:0007669"/>
    <property type="project" value="InterPro"/>
</dbReference>
<evidence type="ECO:0000259" key="5">
    <source>
        <dbReference type="PROSITE" id="PS50893"/>
    </source>
</evidence>
<dbReference type="PANTHER" id="PTHR42734">
    <property type="entry name" value="METAL TRANSPORT SYSTEM ATP-BINDING PROTEIN TM_0124-RELATED"/>
    <property type="match status" value="1"/>
</dbReference>
<evidence type="ECO:0000256" key="4">
    <source>
        <dbReference type="ARBA" id="ARBA00022840"/>
    </source>
</evidence>
<dbReference type="InterPro" id="IPR050153">
    <property type="entry name" value="Metal_Ion_Import_ABC"/>
</dbReference>
<dbReference type="EMBL" id="BART01001119">
    <property type="protein sequence ID" value="GAG62642.1"/>
    <property type="molecule type" value="Genomic_DNA"/>
</dbReference>
<dbReference type="EMBL" id="BARU01000013">
    <property type="protein sequence ID" value="GAH25390.1"/>
    <property type="molecule type" value="Genomic_DNA"/>
</dbReference>
<sequence>MKNSIIVDLKNIFFYYGETPVLEDISFSIKKNDFLAIIGPNGGGKTTLLKIILGLSKPDRGTVKVFGKNPEEGRKLAGYLPQNISFDLTFPINVFDVVIMGRYKGLIKKYSEKDKKSALDALETVGMLEYRNRHISMLSAGQLQRILIARAIAREPELLLLDEPMASVDPEMQKSIYELFLELNKKMAVVVVTHDIGAISIYIDNVLCLNRKLFYHGPKEGSLGKLEEAYSCPVEILAHGIPHRVLGRHKK</sequence>
<keyword evidence="3" id="KW-0547">Nucleotide-binding</keyword>
<dbReference type="PANTHER" id="PTHR42734:SF17">
    <property type="entry name" value="METAL TRANSPORT SYSTEM ATP-BINDING PROTEIN TM_0124-RELATED"/>
    <property type="match status" value="1"/>
</dbReference>
<protein>
    <recommendedName>
        <fullName evidence="5">ABC transporter domain-containing protein</fullName>
    </recommendedName>
</protein>
<dbReference type="PROSITE" id="PS00211">
    <property type="entry name" value="ABC_TRANSPORTER_1"/>
    <property type="match status" value="1"/>
</dbReference>